<keyword evidence="4 14" id="KW-0812">Transmembrane</keyword>
<evidence type="ECO:0000256" key="2">
    <source>
        <dbReference type="ARBA" id="ARBA00022527"/>
    </source>
</evidence>
<dbReference type="PROSITE" id="PS50011">
    <property type="entry name" value="PROTEIN_KINASE_DOM"/>
    <property type="match status" value="1"/>
</dbReference>
<evidence type="ECO:0000256" key="9">
    <source>
        <dbReference type="ARBA" id="ARBA00022840"/>
    </source>
</evidence>
<keyword evidence="6" id="KW-0677">Repeat</keyword>
<keyword evidence="2" id="KW-0723">Serine/threonine-protein kinase</keyword>
<keyword evidence="3" id="KW-0808">Transferase</keyword>
<dbReference type="Gene3D" id="3.30.430.20">
    <property type="entry name" value="Gnk2 domain, C-X8-C-X2-C motif"/>
    <property type="match status" value="2"/>
</dbReference>
<dbReference type="InterPro" id="IPR038408">
    <property type="entry name" value="GNK2_sf"/>
</dbReference>
<dbReference type="InterPro" id="IPR001245">
    <property type="entry name" value="Ser-Thr/Tyr_kinase_cat_dom"/>
</dbReference>
<evidence type="ECO:0000259" key="15">
    <source>
        <dbReference type="PROSITE" id="PS50011"/>
    </source>
</evidence>
<dbReference type="Gene3D" id="1.10.510.10">
    <property type="entry name" value="Transferase(Phosphotransferase) domain 1"/>
    <property type="match status" value="1"/>
</dbReference>
<dbReference type="InterPro" id="IPR008271">
    <property type="entry name" value="Ser/Thr_kinase_AS"/>
</dbReference>
<dbReference type="InParanoid" id="A0A2G5ERW9"/>
<evidence type="ECO:0000256" key="11">
    <source>
        <dbReference type="ARBA" id="ARBA00023136"/>
    </source>
</evidence>
<dbReference type="CDD" id="cd14066">
    <property type="entry name" value="STKc_IRAK"/>
    <property type="match status" value="1"/>
</dbReference>
<dbReference type="InterPro" id="IPR017441">
    <property type="entry name" value="Protein_kinase_ATP_BS"/>
</dbReference>
<keyword evidence="18" id="KW-1185">Reference proteome</keyword>
<feature type="transmembrane region" description="Helical" evidence="14">
    <location>
        <begin position="291"/>
        <end position="313"/>
    </location>
</feature>
<sequence>MECAAAVRTPHASHVPAKAHISLPGGGNYTANSTFQANLHRVLSSISDNAPNDSGYYYDTAGTNPDKTDGGLQCIGDFRNCNRCARAATKEITVQCPYNKESAIFYDDCWLRYSNENLSSLIQVEDPTIYFSNTLNVKNPDQFTSVLLELMNRLLVQAALNDPNFFSTGETNSNSETIYARVQCTQDNISRSDCSSCLRSAVFSLSICCYRTKGGTVIKPSCDIRYQTYRFYQSEAIPPSRSSAPPRGISPSNTNSTRAGYLGIKEMLIDCYRTNNSYTFAGQETRSTTTVVAVVVSTVIAAILLTIILIYFYRRRRKATKKKVDGNAKDMEEMGSVESFQFNLKTIQDATNNFCEADKLGEGGFSIVYKGILSDGQEIAVKRLSKNSGQGIEEFKNEVQLVVKLQHRNLVKLLGFCLEGDEKLLIYEFAANKSLDHFLFDPIKCTLLDWERRYNIIGGIARGLLYLHEDSRHKIIHRDLKAGNILLDVQMEPKISDFGMARLFGVDQTEGETCKVVGTYGYMAPEFAMRGKFSVKSDVFSYGVLTLELISGQQNKCFFKSDHSEDLIRYAWRHWEAGTSLELIDPTLKEQYSSSQVIRCIHIGLLCVQEDVDLRPTMTTVVHMLNRDSISLPVPSRPGFFINSREMNIGEKHTAEENQSLLSDQSMSSISNNELSMTALYPR</sequence>
<dbReference type="SMART" id="SM00220">
    <property type="entry name" value="S_TKc"/>
    <property type="match status" value="1"/>
</dbReference>
<evidence type="ECO:0000256" key="8">
    <source>
        <dbReference type="ARBA" id="ARBA00022777"/>
    </source>
</evidence>
<dbReference type="InterPro" id="IPR002902">
    <property type="entry name" value="GNK2"/>
</dbReference>
<dbReference type="CDD" id="cd23509">
    <property type="entry name" value="Gnk2-like"/>
    <property type="match status" value="2"/>
</dbReference>
<evidence type="ECO:0000256" key="5">
    <source>
        <dbReference type="ARBA" id="ARBA00022729"/>
    </source>
</evidence>
<keyword evidence="7 13" id="KW-0547">Nucleotide-binding</keyword>
<evidence type="ECO:0000256" key="4">
    <source>
        <dbReference type="ARBA" id="ARBA00022692"/>
    </source>
</evidence>
<evidence type="ECO:0000313" key="17">
    <source>
        <dbReference type="EMBL" id="PIA58484.1"/>
    </source>
</evidence>
<evidence type="ECO:0000256" key="7">
    <source>
        <dbReference type="ARBA" id="ARBA00022741"/>
    </source>
</evidence>
<dbReference type="EMBL" id="KZ305022">
    <property type="protein sequence ID" value="PIA58484.1"/>
    <property type="molecule type" value="Genomic_DNA"/>
</dbReference>
<evidence type="ECO:0000256" key="6">
    <source>
        <dbReference type="ARBA" id="ARBA00022737"/>
    </source>
</evidence>
<keyword evidence="8" id="KW-0418">Kinase</keyword>
<dbReference type="OrthoDB" id="4062651at2759"/>
<protein>
    <submittedName>
        <fullName evidence="17">Uncharacterized protein</fullName>
    </submittedName>
</protein>
<dbReference type="SUPFAM" id="SSF56112">
    <property type="entry name" value="Protein kinase-like (PK-like)"/>
    <property type="match status" value="1"/>
</dbReference>
<evidence type="ECO:0000256" key="3">
    <source>
        <dbReference type="ARBA" id="ARBA00022679"/>
    </source>
</evidence>
<dbReference type="GO" id="GO:0005886">
    <property type="term" value="C:plasma membrane"/>
    <property type="evidence" value="ECO:0007669"/>
    <property type="project" value="TreeGrafter"/>
</dbReference>
<dbReference type="GO" id="GO:0005524">
    <property type="term" value="F:ATP binding"/>
    <property type="evidence" value="ECO:0007669"/>
    <property type="project" value="UniProtKB-UniRule"/>
</dbReference>
<dbReference type="FunFam" id="1.10.510.10:FF:000129">
    <property type="entry name" value="cysteine-rich receptor-like protein kinase 10"/>
    <property type="match status" value="1"/>
</dbReference>
<keyword evidence="10 14" id="KW-1133">Transmembrane helix</keyword>
<reference evidence="17 18" key="1">
    <citation type="submission" date="2017-09" db="EMBL/GenBank/DDBJ databases">
        <title>WGS assembly of Aquilegia coerulea Goldsmith.</title>
        <authorList>
            <person name="Hodges S."/>
            <person name="Kramer E."/>
            <person name="Nordborg M."/>
            <person name="Tomkins J."/>
            <person name="Borevitz J."/>
            <person name="Derieg N."/>
            <person name="Yan J."/>
            <person name="Mihaltcheva S."/>
            <person name="Hayes R.D."/>
            <person name="Rokhsar D."/>
        </authorList>
    </citation>
    <scope>NUCLEOTIDE SEQUENCE [LARGE SCALE GENOMIC DNA]</scope>
    <source>
        <strain evidence="18">cv. Goldsmith</strain>
    </source>
</reference>
<dbReference type="FunCoup" id="A0A2G5ERW9">
    <property type="interactions" value="443"/>
</dbReference>
<dbReference type="STRING" id="218851.A0A2G5ERW9"/>
<dbReference type="PANTHER" id="PTHR27002:SF1050">
    <property type="entry name" value="CYSTEINE-RICH RECEPTOR-LIKE PROTEIN KINASE 5"/>
    <property type="match status" value="1"/>
</dbReference>
<dbReference type="PROSITE" id="PS51473">
    <property type="entry name" value="GNK2"/>
    <property type="match status" value="2"/>
</dbReference>
<dbReference type="InterPro" id="IPR000719">
    <property type="entry name" value="Prot_kinase_dom"/>
</dbReference>
<dbReference type="AlphaFoldDB" id="A0A2G5ERW9"/>
<keyword evidence="12" id="KW-0325">Glycoprotein</keyword>
<dbReference type="Proteomes" id="UP000230069">
    <property type="component" value="Unassembled WGS sequence"/>
</dbReference>
<dbReference type="Pfam" id="PF01657">
    <property type="entry name" value="Stress-antifung"/>
    <property type="match status" value="2"/>
</dbReference>
<dbReference type="Gene3D" id="3.30.200.20">
    <property type="entry name" value="Phosphorylase Kinase, domain 1"/>
    <property type="match status" value="1"/>
</dbReference>
<accession>A0A2G5ERW9</accession>
<evidence type="ECO:0000256" key="1">
    <source>
        <dbReference type="ARBA" id="ARBA00004167"/>
    </source>
</evidence>
<evidence type="ECO:0000256" key="12">
    <source>
        <dbReference type="ARBA" id="ARBA00023180"/>
    </source>
</evidence>
<evidence type="ECO:0000256" key="13">
    <source>
        <dbReference type="PROSITE-ProRule" id="PRU10141"/>
    </source>
</evidence>
<keyword evidence="11 14" id="KW-0472">Membrane</keyword>
<dbReference type="FunFam" id="3.30.200.20:FF:000142">
    <property type="entry name" value="Cysteine-rich receptor-like protein kinase 10"/>
    <property type="match status" value="1"/>
</dbReference>
<evidence type="ECO:0000259" key="16">
    <source>
        <dbReference type="PROSITE" id="PS51473"/>
    </source>
</evidence>
<dbReference type="InterPro" id="IPR011009">
    <property type="entry name" value="Kinase-like_dom_sf"/>
</dbReference>
<evidence type="ECO:0000256" key="14">
    <source>
        <dbReference type="SAM" id="Phobius"/>
    </source>
</evidence>
<dbReference type="PROSITE" id="PS00107">
    <property type="entry name" value="PROTEIN_KINASE_ATP"/>
    <property type="match status" value="1"/>
</dbReference>
<proteinExistence type="predicted"/>
<dbReference type="PROSITE" id="PS00108">
    <property type="entry name" value="PROTEIN_KINASE_ST"/>
    <property type="match status" value="1"/>
</dbReference>
<feature type="domain" description="Gnk2-homologous" evidence="16">
    <location>
        <begin position="125"/>
        <end position="231"/>
    </location>
</feature>
<gene>
    <name evidence="17" type="ORF">AQUCO_00500432v1</name>
</gene>
<keyword evidence="9 13" id="KW-0067">ATP-binding</keyword>
<organism evidence="17 18">
    <name type="scientific">Aquilegia coerulea</name>
    <name type="common">Rocky mountain columbine</name>
    <dbReference type="NCBI Taxonomy" id="218851"/>
    <lineage>
        <taxon>Eukaryota</taxon>
        <taxon>Viridiplantae</taxon>
        <taxon>Streptophyta</taxon>
        <taxon>Embryophyta</taxon>
        <taxon>Tracheophyta</taxon>
        <taxon>Spermatophyta</taxon>
        <taxon>Magnoliopsida</taxon>
        <taxon>Ranunculales</taxon>
        <taxon>Ranunculaceae</taxon>
        <taxon>Thalictroideae</taxon>
        <taxon>Aquilegia</taxon>
    </lineage>
</organism>
<name>A0A2G5ERW9_AQUCA</name>
<comment type="subcellular location">
    <subcellularLocation>
        <location evidence="1">Membrane</location>
        <topology evidence="1">Single-pass membrane protein</topology>
    </subcellularLocation>
</comment>
<feature type="binding site" evidence="13">
    <location>
        <position position="382"/>
    </location>
    <ligand>
        <name>ATP</name>
        <dbReference type="ChEBI" id="CHEBI:30616"/>
    </ligand>
</feature>
<feature type="domain" description="Protein kinase" evidence="15">
    <location>
        <begin position="354"/>
        <end position="626"/>
    </location>
</feature>
<dbReference type="Pfam" id="PF07714">
    <property type="entry name" value="PK_Tyr_Ser-Thr"/>
    <property type="match status" value="1"/>
</dbReference>
<feature type="domain" description="Gnk2-homologous" evidence="16">
    <location>
        <begin position="17"/>
        <end position="118"/>
    </location>
</feature>
<dbReference type="PANTHER" id="PTHR27002">
    <property type="entry name" value="RECEPTOR-LIKE SERINE/THREONINE-PROTEIN KINASE SD1-8"/>
    <property type="match status" value="1"/>
</dbReference>
<dbReference type="GO" id="GO:0006950">
    <property type="term" value="P:response to stress"/>
    <property type="evidence" value="ECO:0007669"/>
    <property type="project" value="UniProtKB-ARBA"/>
</dbReference>
<evidence type="ECO:0000256" key="10">
    <source>
        <dbReference type="ARBA" id="ARBA00022989"/>
    </source>
</evidence>
<dbReference type="GO" id="GO:0004674">
    <property type="term" value="F:protein serine/threonine kinase activity"/>
    <property type="evidence" value="ECO:0007669"/>
    <property type="project" value="UniProtKB-KW"/>
</dbReference>
<evidence type="ECO:0000313" key="18">
    <source>
        <dbReference type="Proteomes" id="UP000230069"/>
    </source>
</evidence>
<keyword evidence="5" id="KW-0732">Signal</keyword>